<dbReference type="HOGENOM" id="CLU_107083_0_0_7"/>
<feature type="transmembrane region" description="Helical" evidence="1">
    <location>
        <begin position="171"/>
        <end position="193"/>
    </location>
</feature>
<dbReference type="AlphaFoldDB" id="T2GC79"/>
<accession>T2GC79</accession>
<keyword evidence="3" id="KW-1185">Reference proteome</keyword>
<reference evidence="2 3" key="1">
    <citation type="journal article" date="2013" name="J. Bacteriol.">
        <title>Roles of HynAB and Ech, the only two hydrogenases found in the model sulfate reducer Desulfovibrio gigas.</title>
        <authorList>
            <person name="Morais-Silva F.O."/>
            <person name="Santos C.I."/>
            <person name="Rodrigues R."/>
            <person name="Pereira I.A."/>
            <person name="Rodrigues-Pousada C."/>
        </authorList>
    </citation>
    <scope>NUCLEOTIDE SEQUENCE [LARGE SCALE GENOMIC DNA]</scope>
    <source>
        <strain evidence="3">ATCC 19364 / DSM 1382 / NCIMB 9332 / VKM B-1759</strain>
    </source>
</reference>
<dbReference type="Proteomes" id="UP000016587">
    <property type="component" value="Chromosome"/>
</dbReference>
<evidence type="ECO:0000256" key="1">
    <source>
        <dbReference type="SAM" id="Phobius"/>
    </source>
</evidence>
<evidence type="ECO:0000313" key="3">
    <source>
        <dbReference type="Proteomes" id="UP000016587"/>
    </source>
</evidence>
<dbReference type="eggNOG" id="COG2181">
    <property type="taxonomic scope" value="Bacteria"/>
</dbReference>
<sequence>MEQLYALAVGPLAWAAAAIFVFGSLYRLVRMYNLAKEKDGQALAYMSWKFGLRSLAHWFTPFGSLGWKENPLETIATFVFHIGLILLPLVVLGHVVLVEQFHGFSWWSPPEMVTDIVAMVVVVCCAFFALRRLMKPEVRFVTSGQDWLVLIIACLPFLTGVLAYHHVGPNLVMTTLHILSGELMLVAIPFTRLSHMLFGLFSRAYTGSEFGGVRHANDW</sequence>
<dbReference type="NCBIfam" id="NF045723">
    <property type="entry name" value="memb_anch_TmcC"/>
    <property type="match status" value="1"/>
</dbReference>
<feature type="transmembrane region" description="Helical" evidence="1">
    <location>
        <begin position="116"/>
        <end position="134"/>
    </location>
</feature>
<keyword evidence="1" id="KW-1133">Transmembrane helix</keyword>
<dbReference type="Gene3D" id="1.20.950.20">
    <property type="entry name" value="Transmembrane di-heme cytochromes, Chain C"/>
    <property type="match status" value="1"/>
</dbReference>
<gene>
    <name evidence="2" type="primary">tmcC</name>
    <name evidence="2" type="ORF">DGI_1700</name>
</gene>
<dbReference type="EMBL" id="CP006585">
    <property type="protein sequence ID" value="AGW13517.1"/>
    <property type="molecule type" value="Genomic_DNA"/>
</dbReference>
<feature type="transmembrane region" description="Helical" evidence="1">
    <location>
        <begin position="75"/>
        <end position="96"/>
    </location>
</feature>
<dbReference type="InterPro" id="IPR036197">
    <property type="entry name" value="NarG-like_sf"/>
</dbReference>
<keyword evidence="1" id="KW-0472">Membrane</keyword>
<protein>
    <submittedName>
        <fullName evidence="2">Putative nitrate reductase, subunit gamma</fullName>
    </submittedName>
</protein>
<keyword evidence="1" id="KW-0812">Transmembrane</keyword>
<feature type="transmembrane region" description="Helical" evidence="1">
    <location>
        <begin position="146"/>
        <end position="165"/>
    </location>
</feature>
<dbReference type="RefSeq" id="WP_021760377.1">
    <property type="nucleotide sequence ID" value="NC_022444.1"/>
</dbReference>
<dbReference type="SUPFAM" id="SSF103501">
    <property type="entry name" value="Respiratory nitrate reductase 1 gamma chain"/>
    <property type="match status" value="1"/>
</dbReference>
<dbReference type="STRING" id="1121448.DGI_1700"/>
<feature type="transmembrane region" description="Helical" evidence="1">
    <location>
        <begin position="12"/>
        <end position="29"/>
    </location>
</feature>
<name>T2GC79_MEGG1</name>
<dbReference type="OrthoDB" id="5450521at2"/>
<dbReference type="PATRIC" id="fig|1121448.10.peg.1685"/>
<proteinExistence type="predicted"/>
<dbReference type="KEGG" id="dgg:DGI_1700"/>
<reference evidence="3" key="2">
    <citation type="submission" date="2013-07" db="EMBL/GenBank/DDBJ databases">
        <authorList>
            <person name="Morais-Silva F.O."/>
            <person name="Rezende A.M."/>
            <person name="Pimentel C."/>
            <person name="Resende D.M."/>
            <person name="Santos C.I."/>
            <person name="Clemente C."/>
            <person name="de Oliveira L.M."/>
            <person name="da Silva S.M."/>
            <person name="Costa D.A."/>
            <person name="Varela-Raposo A."/>
            <person name="Horacio E.C.A."/>
            <person name="Matos M."/>
            <person name="Flores O."/>
            <person name="Ruiz J.C."/>
            <person name="Rodrigues-Pousada C."/>
        </authorList>
    </citation>
    <scope>NUCLEOTIDE SEQUENCE [LARGE SCALE GENOMIC DNA]</scope>
    <source>
        <strain evidence="3">ATCC 19364 / DSM 1382 / NCIMB 9332 / VKM B-1759</strain>
    </source>
</reference>
<organism evidence="2 3">
    <name type="scientific">Megalodesulfovibrio gigas (strain ATCC 19364 / DSM 1382 / NCIMB 9332 / VKM B-1759)</name>
    <name type="common">Desulfovibrio gigas</name>
    <dbReference type="NCBI Taxonomy" id="1121448"/>
    <lineage>
        <taxon>Bacteria</taxon>
        <taxon>Pseudomonadati</taxon>
        <taxon>Thermodesulfobacteriota</taxon>
        <taxon>Desulfovibrionia</taxon>
        <taxon>Desulfovibrionales</taxon>
        <taxon>Desulfovibrionaceae</taxon>
        <taxon>Megalodesulfovibrio</taxon>
    </lineage>
</organism>
<evidence type="ECO:0000313" key="2">
    <source>
        <dbReference type="EMBL" id="AGW13517.1"/>
    </source>
</evidence>